<keyword evidence="2" id="KW-1185">Reference proteome</keyword>
<gene>
    <name evidence="1" type="ORF">KPL71_004164</name>
</gene>
<name>A0ACB8N4M8_CITSI</name>
<protein>
    <submittedName>
        <fullName evidence="1">Uncharacterized protein</fullName>
    </submittedName>
</protein>
<proteinExistence type="predicted"/>
<reference evidence="2" key="1">
    <citation type="journal article" date="2023" name="Hortic. Res.">
        <title>A chromosome-level phased genome enabling allele-level studies in sweet orange: a case study on citrus Huanglongbing tolerance.</title>
        <authorList>
            <person name="Wu B."/>
            <person name="Yu Q."/>
            <person name="Deng Z."/>
            <person name="Duan Y."/>
            <person name="Luo F."/>
            <person name="Gmitter F. Jr."/>
        </authorList>
    </citation>
    <scope>NUCLEOTIDE SEQUENCE [LARGE SCALE GENOMIC DNA]</scope>
    <source>
        <strain evidence="2">cv. Valencia</strain>
    </source>
</reference>
<organism evidence="1 2">
    <name type="scientific">Citrus sinensis</name>
    <name type="common">Sweet orange</name>
    <name type="synonym">Citrus aurantium var. sinensis</name>
    <dbReference type="NCBI Taxonomy" id="2711"/>
    <lineage>
        <taxon>Eukaryota</taxon>
        <taxon>Viridiplantae</taxon>
        <taxon>Streptophyta</taxon>
        <taxon>Embryophyta</taxon>
        <taxon>Tracheophyta</taxon>
        <taxon>Spermatophyta</taxon>
        <taxon>Magnoliopsida</taxon>
        <taxon>eudicotyledons</taxon>
        <taxon>Gunneridae</taxon>
        <taxon>Pentapetalae</taxon>
        <taxon>rosids</taxon>
        <taxon>malvids</taxon>
        <taxon>Sapindales</taxon>
        <taxon>Rutaceae</taxon>
        <taxon>Aurantioideae</taxon>
        <taxon>Citrus</taxon>
    </lineage>
</organism>
<evidence type="ECO:0000313" key="2">
    <source>
        <dbReference type="Proteomes" id="UP000829398"/>
    </source>
</evidence>
<dbReference type="EMBL" id="CM039171">
    <property type="protein sequence ID" value="KAH9792544.1"/>
    <property type="molecule type" value="Genomic_DNA"/>
</dbReference>
<sequence length="614" mass="70391">MINNHIWGPEFNKKEAEIRKLKAELSRIDVEKTRPSLFTQPQPTPVSPPLFETYAPFYTPSRPQQPVYNQFFGILMATETADPSASTSTPIVDDNPSDQASHTDLVPPSVHEHSTKPSSASWFTFDDIPRHKWAARLQEFAAWIDLQGTKPNAQPQAVLREFMARSTGSLRDWLESLGEYRQLQFMESLIGTTLNLIHEQFIGEKITSTDADRKEYHKMKCCFLKRHLLDAHYKRMSILFYKLNGFNEPSLKHVFIASLPSELQSDLQRKLTTTNLSITDISLGKIFQMAMLSLDKICEQKAFFKDLMEDKKPFSEACKKPYLKIECKDEKKCVCPTTKKRHFRKHFHRKSSFKKPFRYFKKKDVFQYRKKKSNRCFVCKKRGHFARNCPHKSAKAVRLIQHLQHSSLLSENEDVESNFSEQSAQDDQTAFLIAVSSDSEDISVISTVQTVNHVSTIPRPSLKMSIHPSKYHKPVPVIGFIDIGADTSMIDPSVLPSDCWEHHSKLFRAVNGETFETTLITKKPVVTIHTSQLSRMLKKQCPPWGPTQTEAVKQLKVIAQSPSPLRIPTSGQHILETDANDDYWSAILLEDINGVRHFVHMQADNSKTLKRTTM</sequence>
<dbReference type="Proteomes" id="UP000829398">
    <property type="component" value="Chromosome 2"/>
</dbReference>
<comment type="caution">
    <text evidence="1">The sequence shown here is derived from an EMBL/GenBank/DDBJ whole genome shotgun (WGS) entry which is preliminary data.</text>
</comment>
<accession>A0ACB8N4M8</accession>
<evidence type="ECO:0000313" key="1">
    <source>
        <dbReference type="EMBL" id="KAH9792544.1"/>
    </source>
</evidence>